<comment type="caution">
    <text evidence="2">The sequence shown here is derived from an EMBL/GenBank/DDBJ whole genome shotgun (WGS) entry which is preliminary data.</text>
</comment>
<dbReference type="EC" id="1.-.-.-" evidence="2"/>
<keyword evidence="3" id="KW-1185">Reference proteome</keyword>
<dbReference type="Gene3D" id="3.30.70.100">
    <property type="match status" value="1"/>
</dbReference>
<dbReference type="PROSITE" id="PS51725">
    <property type="entry name" value="ABM"/>
    <property type="match status" value="1"/>
</dbReference>
<evidence type="ECO:0000313" key="2">
    <source>
        <dbReference type="EMBL" id="MFC3024404.1"/>
    </source>
</evidence>
<name>A0ABV7CB35_9VIBR</name>
<dbReference type="Proteomes" id="UP001595384">
    <property type="component" value="Unassembled WGS sequence"/>
</dbReference>
<evidence type="ECO:0000259" key="1">
    <source>
        <dbReference type="PROSITE" id="PS51725"/>
    </source>
</evidence>
<feature type="domain" description="ABM" evidence="1">
    <location>
        <begin position="4"/>
        <end position="95"/>
    </location>
</feature>
<keyword evidence="2" id="KW-0560">Oxidoreductase</keyword>
<gene>
    <name evidence="2" type="ORF">ACFODT_11275</name>
</gene>
<sequence>MSTVILKGFILVPNSQREEIQLELVNHLRLTRAELGCITFQVTADPHNPSRFNVYEAFVDRAAFDAHQRRVQSSRWGELTQSVERHYEVIDTGMVDGLK</sequence>
<dbReference type="GO" id="GO:0004497">
    <property type="term" value="F:monooxygenase activity"/>
    <property type="evidence" value="ECO:0007669"/>
    <property type="project" value="UniProtKB-KW"/>
</dbReference>
<dbReference type="InterPro" id="IPR007138">
    <property type="entry name" value="ABM_dom"/>
</dbReference>
<dbReference type="SUPFAM" id="SSF54909">
    <property type="entry name" value="Dimeric alpha+beta barrel"/>
    <property type="match status" value="1"/>
</dbReference>
<protein>
    <submittedName>
        <fullName evidence="2">Quinol monooxygenase</fullName>
        <ecNumber evidence="2">1.-.-.-</ecNumber>
    </submittedName>
</protein>
<dbReference type="Pfam" id="PF03992">
    <property type="entry name" value="ABM"/>
    <property type="match status" value="1"/>
</dbReference>
<evidence type="ECO:0000313" key="3">
    <source>
        <dbReference type="Proteomes" id="UP001595384"/>
    </source>
</evidence>
<dbReference type="InterPro" id="IPR011008">
    <property type="entry name" value="Dimeric_a/b-barrel"/>
</dbReference>
<reference evidence="3" key="1">
    <citation type="journal article" date="2019" name="Int. J. Syst. Evol. Microbiol.">
        <title>The Global Catalogue of Microorganisms (GCM) 10K type strain sequencing project: providing services to taxonomists for standard genome sequencing and annotation.</title>
        <authorList>
            <consortium name="The Broad Institute Genomics Platform"/>
            <consortium name="The Broad Institute Genome Sequencing Center for Infectious Disease"/>
            <person name="Wu L."/>
            <person name="Ma J."/>
        </authorList>
    </citation>
    <scope>NUCLEOTIDE SEQUENCE [LARGE SCALE GENOMIC DNA]</scope>
    <source>
        <strain evidence="3">KCTC 62784</strain>
    </source>
</reference>
<dbReference type="EMBL" id="JBHRSE010000071">
    <property type="protein sequence ID" value="MFC3024404.1"/>
    <property type="molecule type" value="Genomic_DNA"/>
</dbReference>
<organism evidence="2 3">
    <name type="scientific">Vibrio zhugei</name>
    <dbReference type="NCBI Taxonomy" id="2479546"/>
    <lineage>
        <taxon>Bacteria</taxon>
        <taxon>Pseudomonadati</taxon>
        <taxon>Pseudomonadota</taxon>
        <taxon>Gammaproteobacteria</taxon>
        <taxon>Vibrionales</taxon>
        <taxon>Vibrionaceae</taxon>
        <taxon>Vibrio</taxon>
    </lineage>
</organism>
<dbReference type="RefSeq" id="WP_123014233.1">
    <property type="nucleotide sequence ID" value="NZ_AP024912.1"/>
</dbReference>
<keyword evidence="2" id="KW-0503">Monooxygenase</keyword>
<proteinExistence type="predicted"/>
<accession>A0ABV7CB35</accession>